<protein>
    <submittedName>
        <fullName evidence="1">Uncharacterized protein</fullName>
    </submittedName>
</protein>
<dbReference type="Proteomes" id="UP000886595">
    <property type="component" value="Unassembled WGS sequence"/>
</dbReference>
<keyword evidence="2" id="KW-1185">Reference proteome</keyword>
<reference evidence="1 2" key="1">
    <citation type="submission" date="2020-02" db="EMBL/GenBank/DDBJ databases">
        <authorList>
            <person name="Ma Q."/>
            <person name="Huang Y."/>
            <person name="Song X."/>
            <person name="Pei D."/>
        </authorList>
    </citation>
    <scope>NUCLEOTIDE SEQUENCE [LARGE SCALE GENOMIC DNA]</scope>
    <source>
        <strain evidence="1">Sxm20200214</strain>
        <tissue evidence="1">Leaf</tissue>
    </source>
</reference>
<accession>A0A8X7P732</accession>
<evidence type="ECO:0000313" key="1">
    <source>
        <dbReference type="EMBL" id="KAG2245810.1"/>
    </source>
</evidence>
<name>A0A8X7P732_BRACI</name>
<proteinExistence type="predicted"/>
<sequence>MSNAVTAANGGYIAVSLQTMVTVVGTKKKGFWNKKPTYLLREFYSVDVEMGPHPLISLDPEQVEEHNKFKVEDNVVFDKLIAPTYQ</sequence>
<evidence type="ECO:0000313" key="2">
    <source>
        <dbReference type="Proteomes" id="UP000886595"/>
    </source>
</evidence>
<gene>
    <name evidence="1" type="ORF">Bca52824_085438</name>
</gene>
<organism evidence="1 2">
    <name type="scientific">Brassica carinata</name>
    <name type="common">Ethiopian mustard</name>
    <name type="synonym">Abyssinian cabbage</name>
    <dbReference type="NCBI Taxonomy" id="52824"/>
    <lineage>
        <taxon>Eukaryota</taxon>
        <taxon>Viridiplantae</taxon>
        <taxon>Streptophyta</taxon>
        <taxon>Embryophyta</taxon>
        <taxon>Tracheophyta</taxon>
        <taxon>Spermatophyta</taxon>
        <taxon>Magnoliopsida</taxon>
        <taxon>eudicotyledons</taxon>
        <taxon>Gunneridae</taxon>
        <taxon>Pentapetalae</taxon>
        <taxon>rosids</taxon>
        <taxon>malvids</taxon>
        <taxon>Brassicales</taxon>
        <taxon>Brassicaceae</taxon>
        <taxon>Brassiceae</taxon>
        <taxon>Brassica</taxon>
    </lineage>
</organism>
<dbReference type="EMBL" id="JAAMPC010000017">
    <property type="protein sequence ID" value="KAG2245810.1"/>
    <property type="molecule type" value="Genomic_DNA"/>
</dbReference>
<dbReference type="AlphaFoldDB" id="A0A8X7P732"/>
<comment type="caution">
    <text evidence="1">The sequence shown here is derived from an EMBL/GenBank/DDBJ whole genome shotgun (WGS) entry which is preliminary data.</text>
</comment>